<evidence type="ECO:0000313" key="1">
    <source>
        <dbReference type="EMBL" id="AXG98355.1"/>
    </source>
</evidence>
<dbReference type="AlphaFoldDB" id="A0A345IF83"/>
<sequence>MFKPRHDAKIYAALAALGLGYLGFTLASAAGAFTSKNPAERFENEMRGYFGGKSENFSAHALLIDGREWRVTVLNPDRSRFATKPMDEDGLPSDVQLDQNCYQAYQLMILAHSFIPQGTDPGYTDYQKWKWPITVEWGWTTPDTLETKLHRHAFTPAQTREGLRQCIQT</sequence>
<dbReference type="Proteomes" id="UP000253744">
    <property type="component" value="Chromosome"/>
</dbReference>
<organism evidence="1 2">
    <name type="scientific">Deinococcus wulumuqiensis</name>
    <dbReference type="NCBI Taxonomy" id="980427"/>
    <lineage>
        <taxon>Bacteria</taxon>
        <taxon>Thermotogati</taxon>
        <taxon>Deinococcota</taxon>
        <taxon>Deinococci</taxon>
        <taxon>Deinococcales</taxon>
        <taxon>Deinococcaceae</taxon>
        <taxon>Deinococcus</taxon>
    </lineage>
</organism>
<reference evidence="1 2" key="1">
    <citation type="submission" date="2018-07" db="EMBL/GenBank/DDBJ databases">
        <title>Complete Genome and Methylome Analysis of Deinococcus wulumuqiensis NEB 479.</title>
        <authorList>
            <person name="Fomenkov A."/>
            <person name="Luyten Y."/>
            <person name="Vincze T."/>
            <person name="Anton B.P."/>
            <person name="Clark T."/>
            <person name="Roberts R.J."/>
            <person name="Morgan R.D."/>
        </authorList>
    </citation>
    <scope>NUCLEOTIDE SEQUENCE [LARGE SCALE GENOMIC DNA]</scope>
    <source>
        <strain evidence="1 2">NEB 479</strain>
    </source>
</reference>
<proteinExistence type="predicted"/>
<dbReference type="RefSeq" id="WP_114671381.1">
    <property type="nucleotide sequence ID" value="NZ_CP031158.1"/>
</dbReference>
<dbReference type="KEGG" id="dwu:DVJ83_03340"/>
<dbReference type="EMBL" id="CP031158">
    <property type="protein sequence ID" value="AXG98355.1"/>
    <property type="molecule type" value="Genomic_DNA"/>
</dbReference>
<name>A0A345IF83_9DEIO</name>
<accession>A0A345IF83</accession>
<evidence type="ECO:0000313" key="2">
    <source>
        <dbReference type="Proteomes" id="UP000253744"/>
    </source>
</evidence>
<gene>
    <name evidence="1" type="ORF">DVJ83_03340</name>
</gene>
<protein>
    <submittedName>
        <fullName evidence="1">Uncharacterized protein</fullName>
    </submittedName>
</protein>